<sequence>MSRSPDVSLLRRSTTDAATTSSSAPARSPVHPGRPMCGERPTDALCASTAGKQTTPTADAHTVDSGCAGSTRTTRDPVKVNALGKSTSTCDDLSPPSLRPAESSGRLHHDVQLRRCTDPDIRHFPLPPTAGSPLDVWPTYKLSQQLMHIPAGLVNASVPSNSTFFALHLSRLGTRFFAALSKLLYDSTVYELETPLRFTPDAQAALDRLLDCIVQDARPLFGHHQDPSHLRLALLEQVLAIQLAFLAFRQLLGTRRIWKRDFRLAPLPNVSSDKLFFIYYALDHCELSDDLFSRHEIEAHRRLPAKQRVNVALRQSPAFARAFSCQAGAPMTATSLCQVLR</sequence>
<keyword evidence="2" id="KW-1185">Reference proteome</keyword>
<proteinExistence type="predicted"/>
<evidence type="ECO:0000313" key="1">
    <source>
        <dbReference type="EMBL" id="KAG0412161.1"/>
    </source>
</evidence>
<dbReference type="EMBL" id="JABSTQ010011369">
    <property type="protein sequence ID" value="KAG0412161.1"/>
    <property type="molecule type" value="Genomic_DNA"/>
</dbReference>
<organism evidence="1 2">
    <name type="scientific">Ixodes persulcatus</name>
    <name type="common">Taiga tick</name>
    <dbReference type="NCBI Taxonomy" id="34615"/>
    <lineage>
        <taxon>Eukaryota</taxon>
        <taxon>Metazoa</taxon>
        <taxon>Ecdysozoa</taxon>
        <taxon>Arthropoda</taxon>
        <taxon>Chelicerata</taxon>
        <taxon>Arachnida</taxon>
        <taxon>Acari</taxon>
        <taxon>Parasitiformes</taxon>
        <taxon>Ixodida</taxon>
        <taxon>Ixodoidea</taxon>
        <taxon>Ixodidae</taxon>
        <taxon>Ixodinae</taxon>
        <taxon>Ixodes</taxon>
    </lineage>
</organism>
<dbReference type="Proteomes" id="UP000805193">
    <property type="component" value="Unassembled WGS sequence"/>
</dbReference>
<accession>A0AC60NYC4</accession>
<evidence type="ECO:0000313" key="2">
    <source>
        <dbReference type="Proteomes" id="UP000805193"/>
    </source>
</evidence>
<gene>
    <name evidence="1" type="ORF">HPB47_010700</name>
</gene>
<name>A0AC60NYC4_IXOPE</name>
<protein>
    <submittedName>
        <fullName evidence="1">Uncharacterized protein</fullName>
    </submittedName>
</protein>
<comment type="caution">
    <text evidence="1">The sequence shown here is derived from an EMBL/GenBank/DDBJ whole genome shotgun (WGS) entry which is preliminary data.</text>
</comment>
<reference evidence="1 2" key="1">
    <citation type="journal article" date="2020" name="Cell">
        <title>Large-Scale Comparative Analyses of Tick Genomes Elucidate Their Genetic Diversity and Vector Capacities.</title>
        <authorList>
            <consortium name="Tick Genome and Microbiome Consortium (TIGMIC)"/>
            <person name="Jia N."/>
            <person name="Wang J."/>
            <person name="Shi W."/>
            <person name="Du L."/>
            <person name="Sun Y."/>
            <person name="Zhan W."/>
            <person name="Jiang J.F."/>
            <person name="Wang Q."/>
            <person name="Zhang B."/>
            <person name="Ji P."/>
            <person name="Bell-Sakyi L."/>
            <person name="Cui X.M."/>
            <person name="Yuan T.T."/>
            <person name="Jiang B.G."/>
            <person name="Yang W.F."/>
            <person name="Lam T.T."/>
            <person name="Chang Q.C."/>
            <person name="Ding S.J."/>
            <person name="Wang X.J."/>
            <person name="Zhu J.G."/>
            <person name="Ruan X.D."/>
            <person name="Zhao L."/>
            <person name="Wei J.T."/>
            <person name="Ye R.Z."/>
            <person name="Que T.C."/>
            <person name="Du C.H."/>
            <person name="Zhou Y.H."/>
            <person name="Cheng J.X."/>
            <person name="Dai P.F."/>
            <person name="Guo W.B."/>
            <person name="Han X.H."/>
            <person name="Huang E.J."/>
            <person name="Li L.F."/>
            <person name="Wei W."/>
            <person name="Gao Y.C."/>
            <person name="Liu J.Z."/>
            <person name="Shao H.Z."/>
            <person name="Wang X."/>
            <person name="Wang C.C."/>
            <person name="Yang T.C."/>
            <person name="Huo Q.B."/>
            <person name="Li W."/>
            <person name="Chen H.Y."/>
            <person name="Chen S.E."/>
            <person name="Zhou L.G."/>
            <person name="Ni X.B."/>
            <person name="Tian J.H."/>
            <person name="Sheng Y."/>
            <person name="Liu T."/>
            <person name="Pan Y.S."/>
            <person name="Xia L.Y."/>
            <person name="Li J."/>
            <person name="Zhao F."/>
            <person name="Cao W.C."/>
        </authorList>
    </citation>
    <scope>NUCLEOTIDE SEQUENCE [LARGE SCALE GENOMIC DNA]</scope>
    <source>
        <strain evidence="1">Iper-2018</strain>
    </source>
</reference>